<comment type="caution">
    <text evidence="6">The sequence shown here is derived from an EMBL/GenBank/DDBJ whole genome shotgun (WGS) entry which is preliminary data.</text>
</comment>
<dbReference type="EMBL" id="JANWOI010000003">
    <property type="protein sequence ID" value="MDA5194217.1"/>
    <property type="molecule type" value="Genomic_DNA"/>
</dbReference>
<proteinExistence type="inferred from homology"/>
<sequence length="303" mass="33315">MKKLSLSRIHYFYMTHKAGSMRAASDLLNVAPSSISRQISLLEEEVGLPLIERGRRSIKLTEAGDSVIDYYREELALEETFRENIENLRGQRRGNIQVAMGEGFVSNHFASIVADFIAAHPGISINVEIAATNDLARMVSEDDVHFGLTFEAPADPRLSRRLSLPAPICFMVAPGHPLAKQDTVQLKDLGNELLALPGHSFRIRQMLEQAQLRDGVHLKANFTSNSLALLKDFTYSGKGSTILPQVAALAEIAQGSLVSIPIDNPILAETTVNVMTRRGRQLPTAIISFMNLVSSNLSQGLKR</sequence>
<name>A0A9X3TYV3_9PROT</name>
<dbReference type="InterPro" id="IPR036388">
    <property type="entry name" value="WH-like_DNA-bd_sf"/>
</dbReference>
<protein>
    <submittedName>
        <fullName evidence="6">LysR family transcriptional regulator</fullName>
    </submittedName>
</protein>
<dbReference type="GO" id="GO:0003700">
    <property type="term" value="F:DNA-binding transcription factor activity"/>
    <property type="evidence" value="ECO:0007669"/>
    <property type="project" value="InterPro"/>
</dbReference>
<dbReference type="Gene3D" id="3.40.190.290">
    <property type="match status" value="1"/>
</dbReference>
<evidence type="ECO:0000256" key="4">
    <source>
        <dbReference type="ARBA" id="ARBA00023163"/>
    </source>
</evidence>
<reference evidence="6" key="2">
    <citation type="journal article" date="2023" name="Syst. Appl. Microbiol.">
        <title>Govania unica gen. nov., sp. nov., a rare biosphere bacterium that represents a novel family in the class Alphaproteobacteria.</title>
        <authorList>
            <person name="Vandamme P."/>
            <person name="Peeters C."/>
            <person name="Hettiarachchi A."/>
            <person name="Cnockaert M."/>
            <person name="Carlier A."/>
        </authorList>
    </citation>
    <scope>NUCLEOTIDE SEQUENCE</scope>
    <source>
        <strain evidence="6">LMG 31809</strain>
    </source>
</reference>
<gene>
    <name evidence="6" type="ORF">NYP16_09665</name>
</gene>
<evidence type="ECO:0000256" key="3">
    <source>
        <dbReference type="ARBA" id="ARBA00023125"/>
    </source>
</evidence>
<dbReference type="SUPFAM" id="SSF53850">
    <property type="entry name" value="Periplasmic binding protein-like II"/>
    <property type="match status" value="1"/>
</dbReference>
<reference evidence="6" key="1">
    <citation type="submission" date="2022-08" db="EMBL/GenBank/DDBJ databases">
        <authorList>
            <person name="Vandamme P."/>
            <person name="Hettiarachchi A."/>
            <person name="Peeters C."/>
            <person name="Cnockaert M."/>
            <person name="Carlier A."/>
        </authorList>
    </citation>
    <scope>NUCLEOTIDE SEQUENCE</scope>
    <source>
        <strain evidence="6">LMG 31809</strain>
    </source>
</reference>
<evidence type="ECO:0000313" key="6">
    <source>
        <dbReference type="EMBL" id="MDA5194217.1"/>
    </source>
</evidence>
<dbReference type="Pfam" id="PF00126">
    <property type="entry name" value="HTH_1"/>
    <property type="match status" value="1"/>
</dbReference>
<dbReference type="InterPro" id="IPR005119">
    <property type="entry name" value="LysR_subst-bd"/>
</dbReference>
<evidence type="ECO:0000259" key="5">
    <source>
        <dbReference type="PROSITE" id="PS50931"/>
    </source>
</evidence>
<dbReference type="InterPro" id="IPR050950">
    <property type="entry name" value="HTH-type_LysR_regulators"/>
</dbReference>
<dbReference type="PANTHER" id="PTHR30419:SF8">
    <property type="entry name" value="NITROGEN ASSIMILATION TRANSCRIPTIONAL ACTIVATOR-RELATED"/>
    <property type="match status" value="1"/>
</dbReference>
<keyword evidence="3" id="KW-0238">DNA-binding</keyword>
<organism evidence="6 7">
    <name type="scientific">Govanella unica</name>
    <dbReference type="NCBI Taxonomy" id="2975056"/>
    <lineage>
        <taxon>Bacteria</taxon>
        <taxon>Pseudomonadati</taxon>
        <taxon>Pseudomonadota</taxon>
        <taxon>Alphaproteobacteria</taxon>
        <taxon>Emcibacterales</taxon>
        <taxon>Govanellaceae</taxon>
        <taxon>Govanella</taxon>
    </lineage>
</organism>
<dbReference type="GO" id="GO:0005829">
    <property type="term" value="C:cytosol"/>
    <property type="evidence" value="ECO:0007669"/>
    <property type="project" value="TreeGrafter"/>
</dbReference>
<feature type="domain" description="HTH lysR-type" evidence="5">
    <location>
        <begin position="4"/>
        <end position="61"/>
    </location>
</feature>
<evidence type="ECO:0000313" key="7">
    <source>
        <dbReference type="Proteomes" id="UP001141619"/>
    </source>
</evidence>
<dbReference type="AlphaFoldDB" id="A0A9X3TYV3"/>
<dbReference type="GO" id="GO:0003677">
    <property type="term" value="F:DNA binding"/>
    <property type="evidence" value="ECO:0007669"/>
    <property type="project" value="UniProtKB-KW"/>
</dbReference>
<accession>A0A9X3TYV3</accession>
<keyword evidence="4" id="KW-0804">Transcription</keyword>
<keyword evidence="7" id="KW-1185">Reference proteome</keyword>
<dbReference type="PROSITE" id="PS50931">
    <property type="entry name" value="HTH_LYSR"/>
    <property type="match status" value="1"/>
</dbReference>
<evidence type="ECO:0000256" key="2">
    <source>
        <dbReference type="ARBA" id="ARBA00023015"/>
    </source>
</evidence>
<dbReference type="Gene3D" id="1.10.10.10">
    <property type="entry name" value="Winged helix-like DNA-binding domain superfamily/Winged helix DNA-binding domain"/>
    <property type="match status" value="1"/>
</dbReference>
<dbReference type="PANTHER" id="PTHR30419">
    <property type="entry name" value="HTH-TYPE TRANSCRIPTIONAL REGULATOR YBHD"/>
    <property type="match status" value="1"/>
</dbReference>
<dbReference type="RefSeq" id="WP_274943921.1">
    <property type="nucleotide sequence ID" value="NZ_JANWOI010000003.1"/>
</dbReference>
<keyword evidence="2" id="KW-0805">Transcription regulation</keyword>
<evidence type="ECO:0000256" key="1">
    <source>
        <dbReference type="ARBA" id="ARBA00009437"/>
    </source>
</evidence>
<comment type="similarity">
    <text evidence="1">Belongs to the LysR transcriptional regulatory family.</text>
</comment>
<dbReference type="Pfam" id="PF03466">
    <property type="entry name" value="LysR_substrate"/>
    <property type="match status" value="1"/>
</dbReference>
<dbReference type="SUPFAM" id="SSF46785">
    <property type="entry name" value="Winged helix' DNA-binding domain"/>
    <property type="match status" value="1"/>
</dbReference>
<dbReference type="Proteomes" id="UP001141619">
    <property type="component" value="Unassembled WGS sequence"/>
</dbReference>
<dbReference type="InterPro" id="IPR036390">
    <property type="entry name" value="WH_DNA-bd_sf"/>
</dbReference>
<dbReference type="InterPro" id="IPR000847">
    <property type="entry name" value="LysR_HTH_N"/>
</dbReference>